<dbReference type="EMBL" id="QZDT01000006">
    <property type="protein sequence ID" value="NBJ92091.1"/>
    <property type="molecule type" value="Genomic_DNA"/>
</dbReference>
<keyword evidence="2" id="KW-1185">Reference proteome</keyword>
<reference evidence="1" key="1">
    <citation type="submission" date="2018-09" db="EMBL/GenBank/DDBJ databases">
        <title>Murine metabolic-syndrome-specific gut microbial biobank.</title>
        <authorList>
            <person name="Liu C."/>
        </authorList>
    </citation>
    <scope>NUCLEOTIDE SEQUENCE</scope>
    <source>
        <strain evidence="1">D42-62</strain>
    </source>
</reference>
<dbReference type="AlphaFoldDB" id="A0A9X5BE20"/>
<proteinExistence type="predicted"/>
<gene>
    <name evidence="1" type="ORF">D5281_05685</name>
</gene>
<sequence length="93" mass="10869">MEYKHIQTTTALRNQNGIKAHRILDIEDKHLIFQLWLNSDEQGRLMVSMPEEYRIGEFIDLQVIRTSRTSYQVTLIGRTPQKFIPIDGRAIAV</sequence>
<accession>A0A9X5BE20</accession>
<evidence type="ECO:0000313" key="2">
    <source>
        <dbReference type="Proteomes" id="UP001154420"/>
    </source>
</evidence>
<dbReference type="OrthoDB" id="9798967at2"/>
<comment type="caution">
    <text evidence="1">The sequence shown here is derived from an EMBL/GenBank/DDBJ whole genome shotgun (WGS) entry which is preliminary data.</text>
</comment>
<evidence type="ECO:0000313" key="1">
    <source>
        <dbReference type="EMBL" id="NBJ92091.1"/>
    </source>
</evidence>
<name>A0A9X5BE20_9FIRM</name>
<dbReference type="Proteomes" id="UP001154420">
    <property type="component" value="Unassembled WGS sequence"/>
</dbReference>
<protein>
    <submittedName>
        <fullName evidence="1">Uncharacterized protein</fullName>
    </submittedName>
</protein>
<organism evidence="1 2">
    <name type="scientific">Parablautia muri</name>
    <dbReference type="NCBI Taxonomy" id="2320879"/>
    <lineage>
        <taxon>Bacteria</taxon>
        <taxon>Bacillati</taxon>
        <taxon>Bacillota</taxon>
        <taxon>Clostridia</taxon>
        <taxon>Lachnospirales</taxon>
        <taxon>Lachnospiraceae</taxon>
        <taxon>Parablautia</taxon>
    </lineage>
</organism>
<dbReference type="RefSeq" id="WP_160559168.1">
    <property type="nucleotide sequence ID" value="NZ_QZDT01000006.1"/>
</dbReference>